<dbReference type="PROSITE" id="PS50995">
    <property type="entry name" value="HTH_MARR_2"/>
    <property type="match status" value="1"/>
</dbReference>
<proteinExistence type="predicted"/>
<accession>H1S0M1</accession>
<dbReference type="AlphaFoldDB" id="H1S0M1"/>
<dbReference type="InterPro" id="IPR036388">
    <property type="entry name" value="WH-like_DNA-bd_sf"/>
</dbReference>
<gene>
    <name evidence="5" type="ORF">OR16_05804</name>
</gene>
<evidence type="ECO:0000256" key="3">
    <source>
        <dbReference type="ARBA" id="ARBA00023163"/>
    </source>
</evidence>
<dbReference type="InterPro" id="IPR023187">
    <property type="entry name" value="Tscrpt_reg_MarR-type_CS"/>
</dbReference>
<dbReference type="GO" id="GO:0003677">
    <property type="term" value="F:DNA binding"/>
    <property type="evidence" value="ECO:0007669"/>
    <property type="project" value="UniProtKB-KW"/>
</dbReference>
<keyword evidence="1" id="KW-0805">Transcription regulation</keyword>
<keyword evidence="3" id="KW-0804">Transcription</keyword>
<dbReference type="EMBL" id="AHJE01000015">
    <property type="protein sequence ID" value="EHP43880.1"/>
    <property type="molecule type" value="Genomic_DNA"/>
</dbReference>
<keyword evidence="2" id="KW-0238">DNA-binding</keyword>
<organism evidence="5 6">
    <name type="scientific">Cupriavidus basilensis OR16</name>
    <dbReference type="NCBI Taxonomy" id="1127483"/>
    <lineage>
        <taxon>Bacteria</taxon>
        <taxon>Pseudomonadati</taxon>
        <taxon>Pseudomonadota</taxon>
        <taxon>Betaproteobacteria</taxon>
        <taxon>Burkholderiales</taxon>
        <taxon>Burkholderiaceae</taxon>
        <taxon>Cupriavidus</taxon>
    </lineage>
</organism>
<dbReference type="InterPro" id="IPR036390">
    <property type="entry name" value="WH_DNA-bd_sf"/>
</dbReference>
<dbReference type="Gene3D" id="1.10.10.10">
    <property type="entry name" value="Winged helix-like DNA-binding domain superfamily/Winged helix DNA-binding domain"/>
    <property type="match status" value="1"/>
</dbReference>
<dbReference type="SMART" id="SM00347">
    <property type="entry name" value="HTH_MARR"/>
    <property type="match status" value="1"/>
</dbReference>
<evidence type="ECO:0000313" key="6">
    <source>
        <dbReference type="Proteomes" id="UP000005808"/>
    </source>
</evidence>
<evidence type="ECO:0000259" key="4">
    <source>
        <dbReference type="PROSITE" id="PS50995"/>
    </source>
</evidence>
<dbReference type="Pfam" id="PF12802">
    <property type="entry name" value="MarR_2"/>
    <property type="match status" value="1"/>
</dbReference>
<dbReference type="GO" id="GO:0003700">
    <property type="term" value="F:DNA-binding transcription factor activity"/>
    <property type="evidence" value="ECO:0007669"/>
    <property type="project" value="InterPro"/>
</dbReference>
<feature type="domain" description="HTH marR-type" evidence="4">
    <location>
        <begin position="6"/>
        <end position="138"/>
    </location>
</feature>
<evidence type="ECO:0000256" key="2">
    <source>
        <dbReference type="ARBA" id="ARBA00023125"/>
    </source>
</evidence>
<evidence type="ECO:0000313" key="5">
    <source>
        <dbReference type="EMBL" id="EHP43880.1"/>
    </source>
</evidence>
<dbReference type="PANTHER" id="PTHR33164:SF105">
    <property type="entry name" value="TRANSCRIPTIONAL REPRESSOR PROTEIN-RELATED"/>
    <property type="match status" value="1"/>
</dbReference>
<dbReference type="PROSITE" id="PS01117">
    <property type="entry name" value="HTH_MARR_1"/>
    <property type="match status" value="1"/>
</dbReference>
<dbReference type="GO" id="GO:0006950">
    <property type="term" value="P:response to stress"/>
    <property type="evidence" value="ECO:0007669"/>
    <property type="project" value="TreeGrafter"/>
</dbReference>
<sequence>MRADAAQVLTSDLGWLSRMLARRFTAELDLALAPAGLSNTQFGLMCLIASAPDDTLGALALRAGLNQSTMSRNVDQLAGAGLVEVVTAESDRRRRAVWLTETGALCLERAFALWLPANQALSARLGPELLGLLGDGAGNAPGSAQVAAAHGQDGAGDV</sequence>
<dbReference type="SUPFAM" id="SSF46785">
    <property type="entry name" value="Winged helix' DNA-binding domain"/>
    <property type="match status" value="1"/>
</dbReference>
<dbReference type="PANTHER" id="PTHR33164">
    <property type="entry name" value="TRANSCRIPTIONAL REGULATOR, MARR FAMILY"/>
    <property type="match status" value="1"/>
</dbReference>
<name>H1S0M1_9BURK</name>
<dbReference type="InterPro" id="IPR039422">
    <property type="entry name" value="MarR/SlyA-like"/>
</dbReference>
<reference evidence="5 6" key="1">
    <citation type="journal article" date="2012" name="J. Bacteriol.">
        <title>De Novo Genome Project of Cupriavidus basilensis OR16.</title>
        <authorList>
            <person name="Cserhati M."/>
            <person name="Kriszt B."/>
            <person name="Szoboszlay S."/>
            <person name="Toth A."/>
            <person name="Szabo I."/>
            <person name="Tancsics A."/>
            <person name="Nagy I."/>
            <person name="Horvath B."/>
            <person name="Nagy I."/>
            <person name="Kukolya J."/>
        </authorList>
    </citation>
    <scope>NUCLEOTIDE SEQUENCE [LARGE SCALE GENOMIC DNA]</scope>
    <source>
        <strain evidence="5 6">OR16</strain>
    </source>
</reference>
<dbReference type="InterPro" id="IPR000835">
    <property type="entry name" value="HTH_MarR-typ"/>
</dbReference>
<protein>
    <submittedName>
        <fullName evidence="5">MarR family transcriptional regulator</fullName>
    </submittedName>
</protein>
<evidence type="ECO:0000256" key="1">
    <source>
        <dbReference type="ARBA" id="ARBA00023015"/>
    </source>
</evidence>
<comment type="caution">
    <text evidence="5">The sequence shown here is derived from an EMBL/GenBank/DDBJ whole genome shotgun (WGS) entry which is preliminary data.</text>
</comment>
<dbReference type="Proteomes" id="UP000005808">
    <property type="component" value="Unassembled WGS sequence"/>
</dbReference>